<comment type="caution">
    <text evidence="1">The sequence shown here is derived from an EMBL/GenBank/DDBJ whole genome shotgun (WGS) entry which is preliminary data.</text>
</comment>
<evidence type="ECO:0000313" key="2">
    <source>
        <dbReference type="Proteomes" id="UP001198190"/>
    </source>
</evidence>
<reference evidence="1" key="1">
    <citation type="submission" date="2021-10" db="EMBL/GenBank/DDBJ databases">
        <title>Collection of gut derived symbiotic bacterial strains cultured from healthy donors.</title>
        <authorList>
            <person name="Lin H."/>
            <person name="Littmann E."/>
            <person name="Claire K."/>
            <person name="Pamer E."/>
        </authorList>
    </citation>
    <scope>NUCLEOTIDE SEQUENCE</scope>
    <source>
        <strain evidence="1">MSK.7.16</strain>
    </source>
</reference>
<dbReference type="InterPro" id="IPR018989">
    <property type="entry name" value="DUF2001"/>
</dbReference>
<accession>A0AAW4U8U1</accession>
<dbReference type="InterPro" id="IPR038628">
    <property type="entry name" value="XkdM-like_sf"/>
</dbReference>
<dbReference type="Proteomes" id="UP001198190">
    <property type="component" value="Unassembled WGS sequence"/>
</dbReference>
<evidence type="ECO:0000313" key="1">
    <source>
        <dbReference type="EMBL" id="MCB6829477.1"/>
    </source>
</evidence>
<protein>
    <submittedName>
        <fullName evidence="1">Phage tail tube protein</fullName>
    </submittedName>
</protein>
<gene>
    <name evidence="1" type="ORF">LIY65_12400</name>
</gene>
<sequence length="144" mass="16493">MDKFIAQRVMSGTQGEIWIDGKYMAEVTGFKAEIKLIKEEVNQVKTYFKQYKVTGCEGSGNVKMNHVSSYFINLMADNIRNARQTVVTIRVKLDDPDAVGREEVIIRDATFDKLTLMDWEAKKLTEDDYDFTFTDFEVPVTADA</sequence>
<dbReference type="Gene3D" id="2.30.110.40">
    <property type="entry name" value="Phage tail tube protein"/>
    <property type="match status" value="1"/>
</dbReference>
<dbReference type="SUPFAM" id="SSF69279">
    <property type="entry name" value="Phage tail proteins"/>
    <property type="match status" value="1"/>
</dbReference>
<dbReference type="EMBL" id="JAJCGD010000067">
    <property type="protein sequence ID" value="MCB6829477.1"/>
    <property type="molecule type" value="Genomic_DNA"/>
</dbReference>
<name>A0AAW4U8U1_9FIRM</name>
<dbReference type="RefSeq" id="WP_227153455.1">
    <property type="nucleotide sequence ID" value="NZ_JAJCGD010000067.1"/>
</dbReference>
<dbReference type="AlphaFoldDB" id="A0AAW4U8U1"/>
<dbReference type="Pfam" id="PF09393">
    <property type="entry name" value="DUF2001"/>
    <property type="match status" value="1"/>
</dbReference>
<organism evidence="1 2">
    <name type="scientific">Megamonas funiformis</name>
    <dbReference type="NCBI Taxonomy" id="437897"/>
    <lineage>
        <taxon>Bacteria</taxon>
        <taxon>Bacillati</taxon>
        <taxon>Bacillota</taxon>
        <taxon>Negativicutes</taxon>
        <taxon>Selenomonadales</taxon>
        <taxon>Selenomonadaceae</taxon>
        <taxon>Megamonas</taxon>
    </lineage>
</organism>
<proteinExistence type="predicted"/>